<dbReference type="InterPro" id="IPR011013">
    <property type="entry name" value="Gal_mutarotase_sf_dom"/>
</dbReference>
<protein>
    <submittedName>
        <fullName evidence="6">Putative glycoside hydrolase family 94 protein</fullName>
    </submittedName>
</protein>
<feature type="domain" description="Glycosyl hydrolase 94 catalytic" evidence="5">
    <location>
        <begin position="626"/>
        <end position="1027"/>
    </location>
</feature>
<dbReference type="SUPFAM" id="SSF74650">
    <property type="entry name" value="Galactose mutarotase-like"/>
    <property type="match status" value="1"/>
</dbReference>
<evidence type="ECO:0000256" key="2">
    <source>
        <dbReference type="ARBA" id="ARBA00022679"/>
    </source>
</evidence>
<dbReference type="PANTHER" id="PTHR37469">
    <property type="entry name" value="CELLOBIONIC ACID PHOSPHORYLASE-RELATED"/>
    <property type="match status" value="1"/>
</dbReference>
<dbReference type="GO" id="GO:0016757">
    <property type="term" value="F:glycosyltransferase activity"/>
    <property type="evidence" value="ECO:0007669"/>
    <property type="project" value="UniProtKB-KW"/>
</dbReference>
<dbReference type="Pfam" id="PF06165">
    <property type="entry name" value="GH94_b-supersand"/>
    <property type="match status" value="1"/>
</dbReference>
<dbReference type="Pfam" id="PF17167">
    <property type="entry name" value="Glyco_hydro_94"/>
    <property type="match status" value="1"/>
</dbReference>
<dbReference type="STRING" id="77044.A0A1W2TJ77"/>
<sequence>MRAIRDPSAAWRSHAPRKCIGRLVDSKPQSLQKKAVIVKGWQRGDGGDWAPPHRTSLPADSPVLAVLGVQGLSLSNYCTKFAFAVRWRRRYHRLMTMRPENARSPGLAWLLALAGRTSIALPWAALGCAALRCVRARGRFRIVNALSFRTTPNRIRQISETQSQSYGAGQPPRTKPITQLPMTINSASAGREVNRPAARNGINRPNGANGAVNGNNNGHSNGNGNSNGHSNGHGNSHSNGHGNGHSNSTNGHSNGYSNGTNNGTNNSINNGSNTSNGRNNGSNNSNDHSNGHNNGHSNDHSNNTNDDARTTPLCGPTADGSRYELTSATEMPKASAFLWNQQMMIQVTCRGYATAQFMQPEPTKYMHAPNLEARTFMQPEQNYYAHHPGRFVYVKDEETSRIFSAPFEPVRAAPDKFVFSAGKSDVRWTVENLGLRVEMTLTIPTRDVAELWSVDVTNLTDRPRRVSVYPYFPFGYMSWMNQSGEWRADLGGVVGSSITPYQKAEDYFKNKLLKDKTYFLCETAPAAWDARQGAFEGEGGLHAPSAVLEQETLGGSDARYETPAAAVQYRLALAPAAAAPTLRFLLGPALDDGEIRAMRARYLHKGGFARCAAEYAAYIAQGAGCLQISTPDAALDNFVNHWLPRQCYYHGDVNRLTTDPQTRNYLQDNMGMTYIAPRVARGAFLTALAQQEPTGAMPDGILLAEGAELKYINQIPHTDHCVWLPVTLEAYLAETADYALLDEVVADFHGGGDRSVFDRISRAVDWLLAARDERGLSYIAQGDWCDPMNMVGYKGKGVSGWLTLATAYACRLWADVCERHGGSRAAELARKYRDGAKSANDAANEHMWRGSWFARGITDDGVVFGVASDDEGRIWLNPQTWSILSGAASARQVRQMLPAVDEQLSTPYGTLMFAPPYSRMREDVGRVTQKYPGSAENASVYNHAAVFYIHALYGLGEAERAYEVLRKLIPGPGEDDYVQRGQMPVYIPNYYRGAWREYPRTAGRSSQLFNTGTVSWAYRCFIEGLCGLRGDAAGLTVQPQLPRAWDGMKARRLFRGATFVVDIRRADVDDVVVRHRGAVLPGARFTDIRPGETYHLSVEVPKVRIS</sequence>
<dbReference type="InterPro" id="IPR010383">
    <property type="entry name" value="Glyco_hydrolase_94_b-supersand"/>
</dbReference>
<dbReference type="InterPro" id="IPR052047">
    <property type="entry name" value="GH94_Enzymes"/>
</dbReference>
<dbReference type="InterPro" id="IPR037018">
    <property type="entry name" value="GH65_N"/>
</dbReference>
<dbReference type="EMBL" id="DF977475">
    <property type="protein sequence ID" value="GAP88253.2"/>
    <property type="molecule type" value="Genomic_DNA"/>
</dbReference>
<organism evidence="6">
    <name type="scientific">Rosellinia necatrix</name>
    <name type="common">White root-rot fungus</name>
    <dbReference type="NCBI Taxonomy" id="77044"/>
    <lineage>
        <taxon>Eukaryota</taxon>
        <taxon>Fungi</taxon>
        <taxon>Dikarya</taxon>
        <taxon>Ascomycota</taxon>
        <taxon>Pezizomycotina</taxon>
        <taxon>Sordariomycetes</taxon>
        <taxon>Xylariomycetidae</taxon>
        <taxon>Xylariales</taxon>
        <taxon>Xylariaceae</taxon>
        <taxon>Rosellinia</taxon>
    </lineage>
</organism>
<dbReference type="InterPro" id="IPR008928">
    <property type="entry name" value="6-hairpin_glycosidase_sf"/>
</dbReference>
<evidence type="ECO:0000256" key="1">
    <source>
        <dbReference type="ARBA" id="ARBA00022676"/>
    </source>
</evidence>
<dbReference type="AlphaFoldDB" id="A0A1W2TJ77"/>
<feature type="domain" description="Glycosyl hydrolase 94 supersandwich" evidence="4">
    <location>
        <begin position="381"/>
        <end position="604"/>
    </location>
</feature>
<proteinExistence type="predicted"/>
<keyword evidence="6" id="KW-0378">Hydrolase</keyword>
<dbReference type="GO" id="GO:0030246">
    <property type="term" value="F:carbohydrate binding"/>
    <property type="evidence" value="ECO:0007669"/>
    <property type="project" value="InterPro"/>
</dbReference>
<dbReference type="InterPro" id="IPR012341">
    <property type="entry name" value="6hp_glycosidase-like_sf"/>
</dbReference>
<dbReference type="PANTHER" id="PTHR37469:SF2">
    <property type="entry name" value="CELLOBIONIC ACID PHOSPHORYLASE"/>
    <property type="match status" value="1"/>
</dbReference>
<feature type="region of interest" description="Disordered" evidence="3">
    <location>
        <begin position="155"/>
        <end position="321"/>
    </location>
</feature>
<keyword evidence="2" id="KW-0808">Transferase</keyword>
<accession>A0A1W2TJ77</accession>
<dbReference type="GO" id="GO:0016787">
    <property type="term" value="F:hydrolase activity"/>
    <property type="evidence" value="ECO:0007669"/>
    <property type="project" value="UniProtKB-KW"/>
</dbReference>
<keyword evidence="1" id="KW-0328">Glycosyltransferase</keyword>
<evidence type="ECO:0000259" key="5">
    <source>
        <dbReference type="Pfam" id="PF17167"/>
    </source>
</evidence>
<dbReference type="OrthoDB" id="5337493at2759"/>
<keyword evidence="7" id="KW-1185">Reference proteome</keyword>
<dbReference type="Gene3D" id="2.70.98.40">
    <property type="entry name" value="Glycoside hydrolase, family 65, N-terminal domain"/>
    <property type="match status" value="1"/>
</dbReference>
<gene>
    <name evidence="6" type="ORF">SAMD00023353_3000470</name>
</gene>
<dbReference type="GO" id="GO:0005975">
    <property type="term" value="P:carbohydrate metabolic process"/>
    <property type="evidence" value="ECO:0007669"/>
    <property type="project" value="InterPro"/>
</dbReference>
<evidence type="ECO:0000259" key="4">
    <source>
        <dbReference type="Pfam" id="PF06165"/>
    </source>
</evidence>
<evidence type="ECO:0000313" key="6">
    <source>
        <dbReference type="EMBL" id="GAP88253.2"/>
    </source>
</evidence>
<dbReference type="SUPFAM" id="SSF48208">
    <property type="entry name" value="Six-hairpin glycosidases"/>
    <property type="match status" value="1"/>
</dbReference>
<evidence type="ECO:0000313" key="7">
    <source>
        <dbReference type="Proteomes" id="UP000054516"/>
    </source>
</evidence>
<dbReference type="Gene3D" id="2.60.420.10">
    <property type="entry name" value="Maltose phosphorylase, domain 3"/>
    <property type="match status" value="1"/>
</dbReference>
<dbReference type="Proteomes" id="UP000054516">
    <property type="component" value="Unassembled WGS sequence"/>
</dbReference>
<dbReference type="Gene3D" id="1.50.10.10">
    <property type="match status" value="1"/>
</dbReference>
<evidence type="ECO:0000256" key="3">
    <source>
        <dbReference type="SAM" id="MobiDB-lite"/>
    </source>
</evidence>
<reference evidence="6" key="1">
    <citation type="submission" date="2016-03" db="EMBL/GenBank/DDBJ databases">
        <title>Draft genome sequence of Rosellinia necatrix.</title>
        <authorList>
            <person name="Kanematsu S."/>
        </authorList>
    </citation>
    <scope>NUCLEOTIDE SEQUENCE [LARGE SCALE GENOMIC DNA]</scope>
    <source>
        <strain evidence="6">W97</strain>
    </source>
</reference>
<name>A0A1W2TJ77_ROSNE</name>
<dbReference type="FunFam" id="1.50.10.10:FF:000046">
    <property type="entry name" value="Cellobionic acid phosphorylase"/>
    <property type="match status" value="1"/>
</dbReference>
<feature type="compositionally biased region" description="Polar residues" evidence="3">
    <location>
        <begin position="176"/>
        <end position="188"/>
    </location>
</feature>
<dbReference type="InterPro" id="IPR033432">
    <property type="entry name" value="GH94_catalytic"/>
</dbReference>
<feature type="compositionally biased region" description="Polar residues" evidence="3">
    <location>
        <begin position="155"/>
        <end position="167"/>
    </location>
</feature>
<feature type="compositionally biased region" description="Low complexity" evidence="3">
    <location>
        <begin position="206"/>
        <end position="305"/>
    </location>
</feature>